<evidence type="ECO:0000256" key="4">
    <source>
        <dbReference type="SAM" id="SignalP"/>
    </source>
</evidence>
<accession>A0ABZ3IIJ3</accession>
<dbReference type="SMART" id="SM00062">
    <property type="entry name" value="PBPb"/>
    <property type="match status" value="1"/>
</dbReference>
<dbReference type="Gene3D" id="3.40.190.10">
    <property type="entry name" value="Periplasmic binding protein-like II"/>
    <property type="match status" value="2"/>
</dbReference>
<comment type="similarity">
    <text evidence="2">Belongs to the bacterial solute-binding protein SsuA/TauA family.</text>
</comment>
<dbReference type="Proteomes" id="UP000216752">
    <property type="component" value="Chromosome"/>
</dbReference>
<dbReference type="PANTHER" id="PTHR30024:SF47">
    <property type="entry name" value="TAURINE-BINDING PERIPLASMIC PROTEIN"/>
    <property type="match status" value="1"/>
</dbReference>
<feature type="signal peptide" evidence="4">
    <location>
        <begin position="1"/>
        <end position="20"/>
    </location>
</feature>
<dbReference type="PANTHER" id="PTHR30024">
    <property type="entry name" value="ALIPHATIC SULFONATES-BINDING PROTEIN-RELATED"/>
    <property type="match status" value="1"/>
</dbReference>
<dbReference type="SUPFAM" id="SSF53850">
    <property type="entry name" value="Periplasmic binding protein-like II"/>
    <property type="match status" value="1"/>
</dbReference>
<evidence type="ECO:0000256" key="1">
    <source>
        <dbReference type="ARBA" id="ARBA00004418"/>
    </source>
</evidence>
<proteinExistence type="inferred from homology"/>
<comment type="subcellular location">
    <subcellularLocation>
        <location evidence="1">Periplasm</location>
    </subcellularLocation>
</comment>
<sequence>MNRKYLWVITSILMLSLLLAACSKTPEAAKQNAPTETKKLSIGLLKLTSSAPVFIGIEKGFFKEEGLDLDVQWFEAAHPIAVATASNKVDIGATGITASLYNMVTGGQKLSIVADKGREQKGYSSSALLVTSDLWGQGIQKIEQMKGKRIGITQTGSTYHYMIGRLLEAKGLSLTEVEIVPLGKMGALMAALQSNQVDAVILNEPNISAVVAAGYGKVVSQVGDVIDYQTSGIFFSPELMKDKANAVRFLKGYIKASRYYYDAVLTQKDGKIVPGTNYDEAVGIIAKYTGAPVNDVKTGLPYVDRDGKLLTNDIQTQIDWYASHKMLEKPINASLVTDTALFEEALKEVK</sequence>
<organism evidence="6 7">
    <name type="scientific">Sporomusa silvacetica DSM 10669</name>
    <dbReference type="NCBI Taxonomy" id="1123289"/>
    <lineage>
        <taxon>Bacteria</taxon>
        <taxon>Bacillati</taxon>
        <taxon>Bacillota</taxon>
        <taxon>Negativicutes</taxon>
        <taxon>Selenomonadales</taxon>
        <taxon>Sporomusaceae</taxon>
        <taxon>Sporomusa</taxon>
    </lineage>
</organism>
<dbReference type="InterPro" id="IPR001638">
    <property type="entry name" value="Solute-binding_3/MltF_N"/>
</dbReference>
<dbReference type="Pfam" id="PF13379">
    <property type="entry name" value="NMT1_2"/>
    <property type="match status" value="1"/>
</dbReference>
<reference evidence="6" key="1">
    <citation type="submission" date="2024-05" db="EMBL/GenBank/DDBJ databases">
        <title>Isolation and characterization of Sporomusa carbonis sp. nov., a carboxydotrophic hydrogenogen in the genus of Sporomusa isolated from a charcoal burning pile.</title>
        <authorList>
            <person name="Boeer T."/>
            <person name="Rosenbaum F."/>
            <person name="Eysell L."/>
            <person name="Mueller V."/>
            <person name="Daniel R."/>
            <person name="Poehlein A."/>
        </authorList>
    </citation>
    <scope>NUCLEOTIDE SEQUENCE [LARGE SCALE GENOMIC DNA]</scope>
    <source>
        <strain evidence="6">DSM 10669</strain>
    </source>
</reference>
<dbReference type="EMBL" id="CP155573">
    <property type="protein sequence ID" value="XFO65476.1"/>
    <property type="molecule type" value="Genomic_DNA"/>
</dbReference>
<keyword evidence="7" id="KW-1185">Reference proteome</keyword>
<feature type="domain" description="Solute-binding protein family 3/N-terminal" evidence="5">
    <location>
        <begin position="39"/>
        <end position="292"/>
    </location>
</feature>
<evidence type="ECO:0000256" key="2">
    <source>
        <dbReference type="ARBA" id="ARBA00010742"/>
    </source>
</evidence>
<evidence type="ECO:0000313" key="7">
    <source>
        <dbReference type="Proteomes" id="UP000216752"/>
    </source>
</evidence>
<evidence type="ECO:0000259" key="5">
    <source>
        <dbReference type="SMART" id="SM00062"/>
    </source>
</evidence>
<dbReference type="RefSeq" id="WP_094603163.1">
    <property type="nucleotide sequence ID" value="NZ_CP155573.1"/>
</dbReference>
<evidence type="ECO:0000256" key="3">
    <source>
        <dbReference type="ARBA" id="ARBA00022729"/>
    </source>
</evidence>
<protein>
    <submittedName>
        <fullName evidence="6">Aliphatic sulfonates-binding protein</fullName>
    </submittedName>
</protein>
<evidence type="ECO:0000313" key="6">
    <source>
        <dbReference type="EMBL" id="XFO65476.1"/>
    </source>
</evidence>
<feature type="chain" id="PRO_5045467832" evidence="4">
    <location>
        <begin position="21"/>
        <end position="350"/>
    </location>
</feature>
<keyword evidence="3 4" id="KW-0732">Signal</keyword>
<name>A0ABZ3IIJ3_9FIRM</name>
<dbReference type="PROSITE" id="PS51257">
    <property type="entry name" value="PROKAR_LIPOPROTEIN"/>
    <property type="match status" value="1"/>
</dbReference>
<gene>
    <name evidence="6" type="primary">ssuA_2</name>
    <name evidence="6" type="ORF">SPSIL_016010</name>
</gene>